<accession>A0A0R2CNV8</accession>
<dbReference type="RefSeq" id="WP_056978720.1">
    <property type="nucleotide sequence ID" value="NZ_AYZR01000009.1"/>
</dbReference>
<proteinExistence type="predicted"/>
<dbReference type="PATRIC" id="fig|1423802.4.peg.934"/>
<dbReference type="EMBL" id="AYZR01000009">
    <property type="protein sequence ID" value="KRM93256.1"/>
    <property type="molecule type" value="Genomic_DNA"/>
</dbReference>
<organism evidence="1 2">
    <name type="scientific">Lentilactobacillus senioris DSM 24302 = JCM 17472</name>
    <dbReference type="NCBI Taxonomy" id="1423802"/>
    <lineage>
        <taxon>Bacteria</taxon>
        <taxon>Bacillati</taxon>
        <taxon>Bacillota</taxon>
        <taxon>Bacilli</taxon>
        <taxon>Lactobacillales</taxon>
        <taxon>Lactobacillaceae</taxon>
        <taxon>Lentilactobacillus</taxon>
    </lineage>
</organism>
<name>A0A0R2CNV8_9LACO</name>
<evidence type="ECO:0008006" key="3">
    <source>
        <dbReference type="Google" id="ProtNLM"/>
    </source>
</evidence>
<dbReference type="AlphaFoldDB" id="A0A0R2CNV8"/>
<protein>
    <recommendedName>
        <fullName evidence="3">N-acetyltransferase domain-containing protein</fullName>
    </recommendedName>
</protein>
<reference evidence="1 2" key="1">
    <citation type="journal article" date="2015" name="Genome Announc.">
        <title>Expanding the biotechnology potential of lactobacilli through comparative genomics of 213 strains and associated genera.</title>
        <authorList>
            <person name="Sun Z."/>
            <person name="Harris H.M."/>
            <person name="McCann A."/>
            <person name="Guo C."/>
            <person name="Argimon S."/>
            <person name="Zhang W."/>
            <person name="Yang X."/>
            <person name="Jeffery I.B."/>
            <person name="Cooney J.C."/>
            <person name="Kagawa T.F."/>
            <person name="Liu W."/>
            <person name="Song Y."/>
            <person name="Salvetti E."/>
            <person name="Wrobel A."/>
            <person name="Rasinkangas P."/>
            <person name="Parkhill J."/>
            <person name="Rea M.C."/>
            <person name="O'Sullivan O."/>
            <person name="Ritari J."/>
            <person name="Douillard F.P."/>
            <person name="Paul Ross R."/>
            <person name="Yang R."/>
            <person name="Briner A.E."/>
            <person name="Felis G.E."/>
            <person name="de Vos W.M."/>
            <person name="Barrangou R."/>
            <person name="Klaenhammer T.R."/>
            <person name="Caufield P.W."/>
            <person name="Cui Y."/>
            <person name="Zhang H."/>
            <person name="O'Toole P.W."/>
        </authorList>
    </citation>
    <scope>NUCLEOTIDE SEQUENCE [LARGE SCALE GENOMIC DNA]</scope>
    <source>
        <strain evidence="1 2">DSM 24302</strain>
    </source>
</reference>
<keyword evidence="2" id="KW-1185">Reference proteome</keyword>
<dbReference type="Proteomes" id="UP000051256">
    <property type="component" value="Unassembled WGS sequence"/>
</dbReference>
<comment type="caution">
    <text evidence="1">The sequence shown here is derived from an EMBL/GenBank/DDBJ whole genome shotgun (WGS) entry which is preliminary data.</text>
</comment>
<evidence type="ECO:0000313" key="2">
    <source>
        <dbReference type="Proteomes" id="UP000051256"/>
    </source>
</evidence>
<evidence type="ECO:0000313" key="1">
    <source>
        <dbReference type="EMBL" id="KRM93256.1"/>
    </source>
</evidence>
<dbReference type="STRING" id="1423802.FC56_GL000921"/>
<gene>
    <name evidence="1" type="ORF">FC56_GL000921</name>
</gene>
<sequence>MSSFEQLHPVLTPHFKLDWLTKFPVKEIIHEFSLSPTAQTNIQIPQQPLEVVAFVNHTMRQVMAQRELTWGFSTLAAPTFLGFISIQNPHEEVTNISFWYTDISTAAFSEVFNRTVTFITDHFESKIIQVQLNTVNSELSTLFTQAGFTTVNELTWQLKLT</sequence>